<dbReference type="Gene3D" id="1.20.120.430">
    <property type="entry name" value="tRNA modification GTPase MnmE domain 2"/>
    <property type="match status" value="1"/>
</dbReference>
<evidence type="ECO:0000313" key="11">
    <source>
        <dbReference type="Proteomes" id="UP000754644"/>
    </source>
</evidence>
<dbReference type="Pfam" id="PF12631">
    <property type="entry name" value="MnmE_helical"/>
    <property type="match status" value="1"/>
</dbReference>
<evidence type="ECO:0000256" key="3">
    <source>
        <dbReference type="ARBA" id="ARBA00022723"/>
    </source>
</evidence>
<feature type="non-terminal residue" evidence="10">
    <location>
        <position position="330"/>
    </location>
</feature>
<evidence type="ECO:0000256" key="1">
    <source>
        <dbReference type="ARBA" id="ARBA00022490"/>
    </source>
</evidence>
<dbReference type="PANTHER" id="PTHR42714">
    <property type="entry name" value="TRNA MODIFICATION GTPASE GTPBP3"/>
    <property type="match status" value="1"/>
</dbReference>
<dbReference type="InterPro" id="IPR025867">
    <property type="entry name" value="MnmE_helical"/>
</dbReference>
<dbReference type="SUPFAM" id="SSF52540">
    <property type="entry name" value="P-loop containing nucleoside triphosphate hydrolases"/>
    <property type="match status" value="1"/>
</dbReference>
<dbReference type="Gene3D" id="3.40.50.300">
    <property type="entry name" value="P-loop containing nucleotide triphosphate hydrolases"/>
    <property type="match status" value="1"/>
</dbReference>
<dbReference type="EMBL" id="JABMOJ010000579">
    <property type="protein sequence ID" value="NQV66764.1"/>
    <property type="molecule type" value="Genomic_DNA"/>
</dbReference>
<keyword evidence="7" id="KW-0630">Potassium</keyword>
<gene>
    <name evidence="10" type="primary">mnmE</name>
    <name evidence="10" type="ORF">HQ497_15500</name>
</gene>
<dbReference type="InterPro" id="IPR004520">
    <property type="entry name" value="GTPase_MnmE"/>
</dbReference>
<dbReference type="GO" id="GO:0030488">
    <property type="term" value="P:tRNA methylation"/>
    <property type="evidence" value="ECO:0007669"/>
    <property type="project" value="TreeGrafter"/>
</dbReference>
<evidence type="ECO:0000256" key="6">
    <source>
        <dbReference type="ARBA" id="ARBA00022842"/>
    </source>
</evidence>
<keyword evidence="5" id="KW-0378">Hydrolase</keyword>
<comment type="caution">
    <text evidence="10">The sequence shown here is derived from an EMBL/GenBank/DDBJ whole genome shotgun (WGS) entry which is preliminary data.</text>
</comment>
<evidence type="ECO:0000256" key="7">
    <source>
        <dbReference type="ARBA" id="ARBA00022958"/>
    </source>
</evidence>
<dbReference type="Gene3D" id="3.30.1360.120">
    <property type="entry name" value="Probable tRNA modification gtpase trme, domain 1"/>
    <property type="match status" value="1"/>
</dbReference>
<keyword evidence="3" id="KW-0479">Metal-binding</keyword>
<dbReference type="GO" id="GO:0005829">
    <property type="term" value="C:cytosol"/>
    <property type="evidence" value="ECO:0007669"/>
    <property type="project" value="TreeGrafter"/>
</dbReference>
<feature type="domain" description="TrmE-type G" evidence="9">
    <location>
        <begin position="215"/>
        <end position="330"/>
    </location>
</feature>
<sequence length="330" mass="35402">MAHTDTIVAIATPVGRGGVGIIRVSGDRAASIARLLVGKLPAPRLATFSNFLDADGSAIDQGIALFFPGPHSFTGEDVLELQGHGGPVVMDMLLNRVVQVGARIAGPGEFSQRAFLNDKIDLSQAEAIADLIDSGSQRAAKSAVNSLQGRFSEKIHELDDRIVRLRIHVEAAIDFPEEEVDFLADDLIHQALAEIEVAMAQTLAQTEQGALLREGLTLVFAGRPNAGKSSLMNYFSGRETSIVTSVAGTTRDVVKEDIHLDGVPLRLVDTAGLRDSDDLVEKEGIRRARQELGTADIVLLLIDYSEHAEDWQAQAESLLAEVGRRDGAIV</sequence>
<dbReference type="FunFam" id="3.30.1360.120:FF:000001">
    <property type="entry name" value="tRNA modification GTPase MnmE"/>
    <property type="match status" value="1"/>
</dbReference>
<dbReference type="Pfam" id="PF10396">
    <property type="entry name" value="TrmE_N"/>
    <property type="match status" value="1"/>
</dbReference>
<dbReference type="InterPro" id="IPR027266">
    <property type="entry name" value="TrmE/GcvT-like"/>
</dbReference>
<name>A0A973A9E4_9GAMM</name>
<evidence type="ECO:0000256" key="5">
    <source>
        <dbReference type="ARBA" id="ARBA00022801"/>
    </source>
</evidence>
<dbReference type="SUPFAM" id="SSF103025">
    <property type="entry name" value="Folate-binding domain"/>
    <property type="match status" value="1"/>
</dbReference>
<dbReference type="PROSITE" id="PS51709">
    <property type="entry name" value="G_TRME"/>
    <property type="match status" value="1"/>
</dbReference>
<dbReference type="PANTHER" id="PTHR42714:SF2">
    <property type="entry name" value="TRNA MODIFICATION GTPASE GTPBP3, MITOCHONDRIAL"/>
    <property type="match status" value="1"/>
</dbReference>
<reference evidence="10" key="1">
    <citation type="submission" date="2020-05" db="EMBL/GenBank/DDBJ databases">
        <title>Sulfur intermediates as new biogeochemical hubs in an aquatic model microbial ecosystem.</title>
        <authorList>
            <person name="Vigneron A."/>
        </authorList>
    </citation>
    <scope>NUCLEOTIDE SEQUENCE</scope>
    <source>
        <strain evidence="10">Bin.250</strain>
    </source>
</reference>
<evidence type="ECO:0000256" key="2">
    <source>
        <dbReference type="ARBA" id="ARBA00022694"/>
    </source>
</evidence>
<dbReference type="HAMAP" id="MF_00379">
    <property type="entry name" value="GTPase_MnmE"/>
    <property type="match status" value="1"/>
</dbReference>
<dbReference type="InterPro" id="IPR027368">
    <property type="entry name" value="MnmE_dom2"/>
</dbReference>
<evidence type="ECO:0000256" key="8">
    <source>
        <dbReference type="ARBA" id="ARBA00023134"/>
    </source>
</evidence>
<keyword evidence="6" id="KW-0460">Magnesium</keyword>
<dbReference type="GO" id="GO:0003924">
    <property type="term" value="F:GTPase activity"/>
    <property type="evidence" value="ECO:0007669"/>
    <property type="project" value="InterPro"/>
</dbReference>
<dbReference type="CDD" id="cd14858">
    <property type="entry name" value="TrmE_N"/>
    <property type="match status" value="1"/>
</dbReference>
<dbReference type="GO" id="GO:0046872">
    <property type="term" value="F:metal ion binding"/>
    <property type="evidence" value="ECO:0007669"/>
    <property type="project" value="UniProtKB-KW"/>
</dbReference>
<dbReference type="InterPro" id="IPR018948">
    <property type="entry name" value="GTP-bd_TrmE_N"/>
</dbReference>
<accession>A0A973A9E4</accession>
<keyword evidence="4" id="KW-0547">Nucleotide-binding</keyword>
<dbReference type="AlphaFoldDB" id="A0A973A9E4"/>
<protein>
    <submittedName>
        <fullName evidence="10">tRNA uridine-5-carboxymethylaminomethyl(34) synthesis GTPase MnmE</fullName>
    </submittedName>
</protein>
<keyword evidence="2" id="KW-0819">tRNA processing</keyword>
<dbReference type="Proteomes" id="UP000754644">
    <property type="component" value="Unassembled WGS sequence"/>
</dbReference>
<dbReference type="GO" id="GO:0002098">
    <property type="term" value="P:tRNA wobble uridine modification"/>
    <property type="evidence" value="ECO:0007669"/>
    <property type="project" value="TreeGrafter"/>
</dbReference>
<keyword evidence="8" id="KW-0342">GTP-binding</keyword>
<organism evidence="10 11">
    <name type="scientific">SAR86 cluster bacterium</name>
    <dbReference type="NCBI Taxonomy" id="2030880"/>
    <lineage>
        <taxon>Bacteria</taxon>
        <taxon>Pseudomonadati</taxon>
        <taxon>Pseudomonadota</taxon>
        <taxon>Gammaproteobacteria</taxon>
        <taxon>SAR86 cluster</taxon>
    </lineage>
</organism>
<evidence type="ECO:0000256" key="4">
    <source>
        <dbReference type="ARBA" id="ARBA00022741"/>
    </source>
</evidence>
<dbReference type="InterPro" id="IPR031168">
    <property type="entry name" value="G_TrmE"/>
</dbReference>
<evidence type="ECO:0000313" key="10">
    <source>
        <dbReference type="EMBL" id="NQV66764.1"/>
    </source>
</evidence>
<dbReference type="NCBIfam" id="TIGR00450">
    <property type="entry name" value="mnmE_trmE_thdF"/>
    <property type="match status" value="1"/>
</dbReference>
<dbReference type="InterPro" id="IPR005225">
    <property type="entry name" value="Small_GTP-bd"/>
</dbReference>
<proteinExistence type="inferred from homology"/>
<dbReference type="InterPro" id="IPR027417">
    <property type="entry name" value="P-loop_NTPase"/>
</dbReference>
<dbReference type="GO" id="GO:0005525">
    <property type="term" value="F:GTP binding"/>
    <property type="evidence" value="ECO:0007669"/>
    <property type="project" value="UniProtKB-KW"/>
</dbReference>
<dbReference type="CDD" id="cd04164">
    <property type="entry name" value="trmE"/>
    <property type="match status" value="1"/>
</dbReference>
<keyword evidence="1" id="KW-0963">Cytoplasm</keyword>
<evidence type="ECO:0000259" key="9">
    <source>
        <dbReference type="PROSITE" id="PS51709"/>
    </source>
</evidence>
<dbReference type="NCBIfam" id="TIGR00231">
    <property type="entry name" value="small_GTP"/>
    <property type="match status" value="1"/>
</dbReference>